<evidence type="ECO:0000313" key="1">
    <source>
        <dbReference type="EMBL" id="CDW34893.1"/>
    </source>
</evidence>
<reference evidence="1" key="1">
    <citation type="submission" date="2014-05" db="EMBL/GenBank/DDBJ databases">
        <authorList>
            <person name="Chronopoulou M."/>
        </authorList>
    </citation>
    <scope>NUCLEOTIDE SEQUENCE</scope>
    <source>
        <tissue evidence="1">Whole organism</tissue>
    </source>
</reference>
<proteinExistence type="predicted"/>
<dbReference type="EMBL" id="HACA01017532">
    <property type="protein sequence ID" value="CDW34893.1"/>
    <property type="molecule type" value="Transcribed_RNA"/>
</dbReference>
<protein>
    <submittedName>
        <fullName evidence="1">Uncharacterized protein</fullName>
    </submittedName>
</protein>
<sequence length="83" mass="9605">MRFVRCVVWPFGMTCSRGPHSHPLETNCLLTPRFLANLDKEVPGEALMDFWRPSRKPGVRIRSLLMLWAFRQSFPSTSQALKT</sequence>
<accession>A0A0K2U9J1</accession>
<dbReference type="AlphaFoldDB" id="A0A0K2U9J1"/>
<organism evidence="1">
    <name type="scientific">Lepeophtheirus salmonis</name>
    <name type="common">Salmon louse</name>
    <name type="synonym">Caligus salmonis</name>
    <dbReference type="NCBI Taxonomy" id="72036"/>
    <lineage>
        <taxon>Eukaryota</taxon>
        <taxon>Metazoa</taxon>
        <taxon>Ecdysozoa</taxon>
        <taxon>Arthropoda</taxon>
        <taxon>Crustacea</taxon>
        <taxon>Multicrustacea</taxon>
        <taxon>Hexanauplia</taxon>
        <taxon>Copepoda</taxon>
        <taxon>Siphonostomatoida</taxon>
        <taxon>Caligidae</taxon>
        <taxon>Lepeophtheirus</taxon>
    </lineage>
</organism>
<name>A0A0K2U9J1_LEPSM</name>